<dbReference type="InterPro" id="IPR003439">
    <property type="entry name" value="ABC_transporter-like_ATP-bd"/>
</dbReference>
<feature type="domain" description="ABC transporter" evidence="1">
    <location>
        <begin position="2"/>
        <end position="82"/>
    </location>
</feature>
<proteinExistence type="predicted"/>
<dbReference type="STRING" id="1147123.SAMN05443428_102123"/>
<dbReference type="AlphaFoldDB" id="A0A1T4WP38"/>
<dbReference type="PANTHER" id="PTHR43582">
    <property type="entry name" value="LINEARMYCIN RESISTANCE ATP-BINDING PROTEIN LNRL"/>
    <property type="match status" value="1"/>
</dbReference>
<keyword evidence="2" id="KW-0067">ATP-binding</keyword>
<evidence type="ECO:0000313" key="2">
    <source>
        <dbReference type="EMBL" id="SKA78381.1"/>
    </source>
</evidence>
<gene>
    <name evidence="2" type="ORF">SAMN05443428_102123</name>
</gene>
<dbReference type="Proteomes" id="UP000190105">
    <property type="component" value="Unassembled WGS sequence"/>
</dbReference>
<evidence type="ECO:0000259" key="1">
    <source>
        <dbReference type="Pfam" id="PF00005"/>
    </source>
</evidence>
<evidence type="ECO:0000313" key="3">
    <source>
        <dbReference type="Proteomes" id="UP000190105"/>
    </source>
</evidence>
<organism evidence="2 3">
    <name type="scientific">Caloramator quimbayensis</name>
    <dbReference type="NCBI Taxonomy" id="1147123"/>
    <lineage>
        <taxon>Bacteria</taxon>
        <taxon>Bacillati</taxon>
        <taxon>Bacillota</taxon>
        <taxon>Clostridia</taxon>
        <taxon>Eubacteriales</taxon>
        <taxon>Clostridiaceae</taxon>
        <taxon>Caloramator</taxon>
    </lineage>
</organism>
<keyword evidence="3" id="KW-1185">Reference proteome</keyword>
<keyword evidence="2" id="KW-0547">Nucleotide-binding</keyword>
<dbReference type="GO" id="GO:0005524">
    <property type="term" value="F:ATP binding"/>
    <property type="evidence" value="ECO:0007669"/>
    <property type="project" value="UniProtKB-KW"/>
</dbReference>
<dbReference type="Pfam" id="PF00005">
    <property type="entry name" value="ABC_tran"/>
    <property type="match status" value="1"/>
</dbReference>
<accession>A0A1T4WP38</accession>
<dbReference type="Gene3D" id="3.40.50.300">
    <property type="entry name" value="P-loop containing nucleotide triphosphate hydrolases"/>
    <property type="match status" value="1"/>
</dbReference>
<dbReference type="SUPFAM" id="SSF52540">
    <property type="entry name" value="P-loop containing nucleoside triphosphate hydrolases"/>
    <property type="match status" value="1"/>
</dbReference>
<protein>
    <submittedName>
        <fullName evidence="2">ABC-2 type transport system ATP-binding protein</fullName>
    </submittedName>
</protein>
<sequence>MPQDIALFEDLTAYENVKYFARLYGLSGTLLKERVEEALNFVGLWDKRKEYPVKFSGGMKRRLNIACAITHRPKLIIMDEPTVGIDPQSRNHILDSIKVLIKKSATQLTSDKLFHSVVVAIF</sequence>
<dbReference type="EMBL" id="FUYH01000002">
    <property type="protein sequence ID" value="SKA78381.1"/>
    <property type="molecule type" value="Genomic_DNA"/>
</dbReference>
<dbReference type="PANTHER" id="PTHR43582:SF2">
    <property type="entry name" value="LINEARMYCIN RESISTANCE ATP-BINDING PROTEIN LNRL"/>
    <property type="match status" value="1"/>
</dbReference>
<dbReference type="GO" id="GO:0016887">
    <property type="term" value="F:ATP hydrolysis activity"/>
    <property type="evidence" value="ECO:0007669"/>
    <property type="project" value="InterPro"/>
</dbReference>
<name>A0A1T4WP38_9CLOT</name>
<reference evidence="3" key="1">
    <citation type="submission" date="2017-02" db="EMBL/GenBank/DDBJ databases">
        <authorList>
            <person name="Varghese N."/>
            <person name="Submissions S."/>
        </authorList>
    </citation>
    <scope>NUCLEOTIDE SEQUENCE [LARGE SCALE GENOMIC DNA]</scope>
    <source>
        <strain evidence="3">USBA 833</strain>
    </source>
</reference>
<dbReference type="InterPro" id="IPR027417">
    <property type="entry name" value="P-loop_NTPase"/>
</dbReference>